<dbReference type="Pfam" id="PF00855">
    <property type="entry name" value="PWWP"/>
    <property type="match status" value="1"/>
</dbReference>
<dbReference type="PDB" id="7XGW">
    <property type="method" value="X-ray"/>
    <property type="resolution" value="2.25 A"/>
    <property type="chains" value="A/B/C/D/E/F=236-359"/>
</dbReference>
<sequence length="381" mass="42598">MIPSFAPGTLVWLKQDRFPWWPGFVMDPDEVRDITLPEGSDVWVCCLPRDSLTLSAANSEDEGQIRYFLPDRDEGMMEEGKLDASCAVAIEEAIQLYEEQLKAQAGGTNERRVRGVKTEFADGGEQKAVEAPQRRKLSLRRGASKHVEERRKEDEGRHHISRKETKSEESGQRHRKKRKIKTLRDFGGDSSESELAGGSSDDEYGKRTERKRGREDGRDLPNATYDTVGREGSAASADDDVAYVVDMLRKSRHDVTNATLETTGKELTETYMECLNGDVVEVSIANEERIVSLLSSLASANVTLKQLIGTKIGVAVGQFLSDGFPPHIVRFSKGILDYWFRQLPEEVQKQLLAKRALGTTPVGEVHEDKEETEKVVDGAEQ</sequence>
<dbReference type="EMBL" id="AE017150">
    <property type="protein sequence ID" value="AAQ15805.1"/>
    <property type="molecule type" value="Genomic_DNA"/>
</dbReference>
<dbReference type="PROSITE" id="PS51319">
    <property type="entry name" value="TFIIS_N"/>
    <property type="match status" value="1"/>
</dbReference>
<dbReference type="CDD" id="cd05162">
    <property type="entry name" value="PWWP"/>
    <property type="match status" value="1"/>
</dbReference>
<dbReference type="Pfam" id="PF08711">
    <property type="entry name" value="Med26"/>
    <property type="match status" value="1"/>
</dbReference>
<dbReference type="STRING" id="185431.Q586Y0"/>
<keyword evidence="8 9" id="KW-0002">3D-structure</keyword>
<dbReference type="Gene3D" id="1.20.930.10">
    <property type="entry name" value="Conserved domain common to transcription factors TFIIS, elongin A, CRSP70"/>
    <property type="match status" value="1"/>
</dbReference>
<evidence type="ECO:0000313" key="7">
    <source>
        <dbReference type="Proteomes" id="UP000008524"/>
    </source>
</evidence>
<evidence type="ECO:0007829" key="8">
    <source>
        <dbReference type="PDB" id="2NAS"/>
    </source>
</evidence>
<reference evidence="9 10" key="7">
    <citation type="journal article" date="2023" name="Int. J. Biol. Macromol.">
        <title>Structural basis for evolutionarily conserved interactions between TFIIS and Paf1C.</title>
        <authorList>
            <person name="Gao J."/>
            <person name="Jishage M."/>
            <person name="Wang Y."/>
            <person name="Wang R."/>
            <person name="Chen M."/>
            <person name="Zhu Z."/>
            <person name="Zhang J."/>
            <person name="Diwu Y."/>
            <person name="Xu C."/>
            <person name="Liao S."/>
            <person name="Roeder R.G."/>
            <person name="Tu X."/>
        </authorList>
    </citation>
    <scope>X-RAY CRYSTALLOGRAPHY (1.80 ANGSTROMS) OF 251-358</scope>
</reference>
<feature type="domain" description="TFIIS N-terminal" evidence="4">
    <location>
        <begin position="266"/>
        <end position="346"/>
    </location>
</feature>
<dbReference type="SUPFAM" id="SSF63748">
    <property type="entry name" value="Tudor/PWWP/MBT"/>
    <property type="match status" value="1"/>
</dbReference>
<feature type="compositionally biased region" description="Basic and acidic residues" evidence="2">
    <location>
        <begin position="145"/>
        <end position="172"/>
    </location>
</feature>
<keyword evidence="1" id="KW-0539">Nucleus</keyword>
<feature type="compositionally biased region" description="Basic and acidic residues" evidence="2">
    <location>
        <begin position="203"/>
        <end position="219"/>
    </location>
</feature>
<dbReference type="AlphaFoldDB" id="Q586Y0"/>
<dbReference type="GO" id="GO:0005654">
    <property type="term" value="C:nucleoplasm"/>
    <property type="evidence" value="ECO:0000314"/>
    <property type="project" value="GeneDB"/>
</dbReference>
<dbReference type="GO" id="GO:0005634">
    <property type="term" value="C:nucleus"/>
    <property type="evidence" value="ECO:0000314"/>
    <property type="project" value="GeneDB"/>
</dbReference>
<evidence type="ECO:0000259" key="3">
    <source>
        <dbReference type="PROSITE" id="PS50812"/>
    </source>
</evidence>
<reference evidence="6" key="1">
    <citation type="submission" date="1999-06" db="EMBL/GenBank/DDBJ databases">
        <authorList>
            <person name="El-Sayed N.M."/>
            <person name="Khalak H."/>
            <person name="Adams M.D."/>
        </authorList>
    </citation>
    <scope>NUCLEOTIDE SEQUENCE</scope>
    <source>
        <strain evidence="6">GUTat10.1</strain>
    </source>
</reference>
<evidence type="ECO:0007829" key="10">
    <source>
        <dbReference type="PDB" id="7XGW"/>
    </source>
</evidence>
<evidence type="ECO:0000256" key="1">
    <source>
        <dbReference type="PROSITE-ProRule" id="PRU00649"/>
    </source>
</evidence>
<dbReference type="EMBL" id="AC007864">
    <property type="protein sequence ID" value="AAX79611.1"/>
    <property type="molecule type" value="Genomic_DNA"/>
</dbReference>
<dbReference type="Proteomes" id="UP000008524">
    <property type="component" value="Chromosome 2"/>
</dbReference>
<dbReference type="PDB" id="7FAX">
    <property type="method" value="X-ray"/>
    <property type="resolution" value="1.80 A"/>
    <property type="chains" value="A=251-358"/>
</dbReference>
<reference evidence="5" key="2">
    <citation type="journal article" date="2005" name="Science">
        <title>Comparative genomics of trypanosomatid parasitic protozoa.</title>
        <authorList>
            <person name="El-Sayed N.M."/>
            <person name="Myler P.J."/>
            <person name="Blandin G."/>
            <person name="Berriman M."/>
            <person name="Crabtree J."/>
            <person name="Aggarwal G."/>
            <person name="Caler E."/>
            <person name="Renauld H."/>
            <person name="Worthey E.A."/>
            <person name="Hertz-Fowler C."/>
            <person name="Ghedin E."/>
            <person name="Peacock C."/>
            <person name="Bartholomeu D.C."/>
            <person name="Haas B.J."/>
            <person name="Tran A.N."/>
            <person name="Wortman J.R."/>
            <person name="Alsmark U.C."/>
            <person name="Angiuoli S."/>
            <person name="Anupama A."/>
            <person name="Badger J."/>
            <person name="Bringaud F."/>
            <person name="Cadag E."/>
            <person name="Carlton J.M."/>
            <person name="Cerqueira G.C."/>
            <person name="Creasy T."/>
            <person name="Delcher A.L."/>
            <person name="Djikeng A."/>
            <person name="Embley T.M."/>
            <person name="Hauser C."/>
            <person name="Ivens A.C."/>
            <person name="Kummerfeld S.K."/>
            <person name="Pereira-Leal J.B."/>
            <person name="Nilsson D."/>
            <person name="Peterson J."/>
            <person name="Salzberg S.L."/>
            <person name="Shallom J."/>
            <person name="Silva J.C."/>
            <person name="Sundaram J."/>
            <person name="Westenberger S."/>
            <person name="White O."/>
            <person name="Melville S.E."/>
            <person name="Donelson J.E."/>
            <person name="Andersson B."/>
            <person name="Stuart K.D."/>
            <person name="Hall N."/>
        </authorList>
    </citation>
    <scope>NUCLEOTIDE SEQUENCE</scope>
    <source>
        <strain evidence="5">927/4 GUTat10.1</strain>
    </source>
</reference>
<dbReference type="eggNOG" id="ENOG502RYB6">
    <property type="taxonomic scope" value="Eukaryota"/>
</dbReference>
<dbReference type="SUPFAM" id="SSF47676">
    <property type="entry name" value="Conserved domain common to transcription factors TFIIS, elongin A, CRSP70"/>
    <property type="match status" value="1"/>
</dbReference>
<evidence type="ECO:0000313" key="6">
    <source>
        <dbReference type="EMBL" id="AAX79611.1"/>
    </source>
</evidence>
<dbReference type="OMA" id="CMPLASS"/>
<feature type="region of interest" description="Disordered" evidence="2">
    <location>
        <begin position="362"/>
        <end position="381"/>
    </location>
</feature>
<dbReference type="SMR" id="Q586Y0"/>
<dbReference type="InterPro" id="IPR017923">
    <property type="entry name" value="TFIIS_N"/>
</dbReference>
<keyword evidence="7" id="KW-1185">Reference proteome</keyword>
<dbReference type="Gene3D" id="2.30.30.140">
    <property type="match status" value="1"/>
</dbReference>
<feature type="domain" description="PWWP" evidence="3">
    <location>
        <begin position="7"/>
        <end position="68"/>
    </location>
</feature>
<dbReference type="PDBsum" id="2NAS"/>
<dbReference type="KEGG" id="tbr:Tb927.2.3480"/>
<gene>
    <name evidence="5" type="primary">28H13.90</name>
    <name evidence="6" type="ORF">Tb927.2.3480</name>
</gene>
<dbReference type="RefSeq" id="XP_951596.1">
    <property type="nucleotide sequence ID" value="XM_946503.1"/>
</dbReference>
<dbReference type="InterPro" id="IPR035441">
    <property type="entry name" value="TFIIS/LEDGF_dom_sf"/>
</dbReference>
<name>Q586Y0_TRYB2</name>
<dbReference type="GeneID" id="3655648"/>
<dbReference type="PROSITE" id="PS50812">
    <property type="entry name" value="PWWP"/>
    <property type="match status" value="1"/>
</dbReference>
<evidence type="ECO:0000259" key="4">
    <source>
        <dbReference type="PROSITE" id="PS51319"/>
    </source>
</evidence>
<reference evidence="5 7" key="3">
    <citation type="journal article" date="2005" name="Science">
        <title>The genome of the African trypanosome Trypanosoma brucei.</title>
        <authorList>
            <person name="Berriman M."/>
            <person name="Ghedin E."/>
            <person name="Hertz-Fowler C."/>
            <person name="Blandin G."/>
            <person name="Renauld H."/>
            <person name="Bartholomeu D.C."/>
            <person name="Lennard N.J."/>
            <person name="Caler E."/>
            <person name="Hamlin N.E."/>
            <person name="Haas B."/>
            <person name="Bohme U."/>
            <person name="Hannick L."/>
            <person name="Aslett M.A."/>
            <person name="Shallom J."/>
            <person name="Marcello L."/>
            <person name="Hou L."/>
            <person name="Wickstead B."/>
            <person name="Alsmark U.C."/>
            <person name="Arrowsmith C."/>
            <person name="Atkin R.J."/>
            <person name="Barron A.J."/>
            <person name="Bringaud F."/>
            <person name="Brooks K."/>
            <person name="Carrington M."/>
            <person name="Cherevach I."/>
            <person name="Chillingworth T.J."/>
            <person name="Churcher C."/>
            <person name="Clark L.N."/>
            <person name="Corton C.H."/>
            <person name="Cronin A."/>
            <person name="Davies R.M."/>
            <person name="Doggett J."/>
            <person name="Djikeng A."/>
            <person name="Feldblyum T."/>
            <person name="Field M.C."/>
            <person name="Fraser A."/>
            <person name="Goodhead I."/>
            <person name="Hance Z."/>
            <person name="Harper D."/>
            <person name="Harris B.R."/>
            <person name="Hauser H."/>
            <person name="Hostetler J."/>
            <person name="Ivens A."/>
            <person name="Jagels K."/>
            <person name="Johnson D."/>
            <person name="Johnson J."/>
            <person name="Jones K."/>
            <person name="Kerhornou A.X."/>
            <person name="Koo H."/>
            <person name="Larke N."/>
            <person name="Landfear S."/>
            <person name="Larkin C."/>
            <person name="Leech V."/>
            <person name="Line A."/>
            <person name="Lord A."/>
            <person name="Macleod A."/>
            <person name="Mooney P.J."/>
            <person name="Moule S."/>
            <person name="Martin D.M."/>
            <person name="Morgan G.W."/>
            <person name="Mungall K."/>
            <person name="Norbertczak H."/>
            <person name="Ormond D."/>
            <person name="Pai G."/>
            <person name="Peacock C.S."/>
            <person name="Peterson J."/>
            <person name="Quail M.A."/>
            <person name="Rabbinowitsch E."/>
            <person name="Rajandream M.A."/>
            <person name="Reitter C."/>
            <person name="Salzberg S.L."/>
            <person name="Sanders M."/>
            <person name="Schobel S."/>
            <person name="Sharp S."/>
            <person name="Simmonds M."/>
            <person name="Simpson A.J."/>
            <person name="Tallon L."/>
            <person name="Turner C.M."/>
            <person name="Tait A."/>
            <person name="Tivey A.R."/>
            <person name="Van Aken S."/>
            <person name="Walker D."/>
            <person name="Wanless D."/>
            <person name="Wang S."/>
            <person name="White B."/>
            <person name="White O."/>
            <person name="Whitehead S."/>
            <person name="Woodward J."/>
            <person name="Wortman J."/>
            <person name="Adams M.D."/>
            <person name="Embley T.M."/>
            <person name="Gull K."/>
            <person name="Ullu E."/>
            <person name="Barry J.D."/>
            <person name="Fairlamb A.H."/>
            <person name="Opperdoes F."/>
            <person name="Barrell B.G."/>
            <person name="Donelson J.E."/>
            <person name="Hall N."/>
            <person name="Fraser C.M."/>
            <person name="Melville S.E."/>
            <person name="El-Sayed N.M."/>
        </authorList>
    </citation>
    <scope>NUCLEOTIDE SEQUENCE [LARGE SCALE GENOMIC DNA]</scope>
    <source>
        <strain evidence="5 7">927/4 GUTat10.1</strain>
    </source>
</reference>
<evidence type="ECO:0007829" key="9">
    <source>
        <dbReference type="PDB" id="7FAX"/>
    </source>
</evidence>
<comment type="subcellular location">
    <subcellularLocation>
        <location evidence="1">Nucleus</location>
    </subcellularLocation>
</comment>
<feature type="compositionally biased region" description="Basic residues" evidence="2">
    <location>
        <begin position="134"/>
        <end position="144"/>
    </location>
</feature>
<organism evidence="6 7">
    <name type="scientific">Trypanosoma brucei brucei (strain 927/4 GUTat10.1)</name>
    <dbReference type="NCBI Taxonomy" id="185431"/>
    <lineage>
        <taxon>Eukaryota</taxon>
        <taxon>Discoba</taxon>
        <taxon>Euglenozoa</taxon>
        <taxon>Kinetoplastea</taxon>
        <taxon>Metakinetoplastina</taxon>
        <taxon>Trypanosomatida</taxon>
        <taxon>Trypanosomatidae</taxon>
        <taxon>Trypanosoma</taxon>
    </lineage>
</organism>
<reference evidence="8" key="6">
    <citation type="submission" date="2016-01" db="PDB data bank">
        <title>Soluion Structure of a PWWP domain from Trypanosoma brucei.</title>
        <authorList>
            <person name="Wang R."/>
            <person name="Liao S."/>
            <person name="Dai K."/>
            <person name="Zhang J."/>
            <person name="Tu X."/>
        </authorList>
    </citation>
    <scope>STRUCTURE BY NMR OF 1-110</scope>
</reference>
<evidence type="ECO:0000313" key="5">
    <source>
        <dbReference type="EMBL" id="AAQ15805.1"/>
    </source>
</evidence>
<accession>Q586Y0</accession>
<dbReference type="OrthoDB" id="272365at2759"/>
<feature type="region of interest" description="Disordered" evidence="2">
    <location>
        <begin position="123"/>
        <end position="233"/>
    </location>
</feature>
<proteinExistence type="evidence at protein level"/>
<feature type="compositionally biased region" description="Basic and acidic residues" evidence="2">
    <location>
        <begin position="364"/>
        <end position="381"/>
    </location>
</feature>
<accession>D7SFT4</accession>
<dbReference type="PaxDb" id="5691-AAQ15805"/>
<dbReference type="InterPro" id="IPR000313">
    <property type="entry name" value="PWWP_dom"/>
</dbReference>
<reference evidence="6" key="4">
    <citation type="submission" date="2005-04" db="EMBL/GenBank/DDBJ databases">
        <title>.</title>
        <authorList>
            <person name="Ghedin E."/>
            <person name="Blandin G."/>
            <person name="Bartholomeu D."/>
            <person name="Caler E."/>
            <person name="Haas B."/>
            <person name="Hannick L."/>
            <person name="Shallom J."/>
            <person name="Hou L."/>
            <person name="Djikeng A."/>
            <person name="Feldblyum T."/>
            <person name="Hostetler J."/>
            <person name="Johnson J."/>
            <person name="Jones K."/>
            <person name="Koo H.L."/>
            <person name="Larkin C."/>
            <person name="Pai G."/>
            <person name="Peterson J."/>
            <person name="Khalak H.G."/>
            <person name="Salzberg S."/>
            <person name="Simpson A.J."/>
            <person name="Tallon L."/>
            <person name="Van Aken S."/>
            <person name="Wanless D."/>
            <person name="White O."/>
            <person name="Wortman J."/>
            <person name="Fraser C.M."/>
            <person name="El-Sayed N.M.A."/>
        </authorList>
    </citation>
    <scope>NUCLEOTIDE SEQUENCE</scope>
    <source>
        <strain evidence="6">GUTat10.1</strain>
    </source>
</reference>
<dbReference type="VEuPathDB" id="TriTrypDB:Tb927.2.3480"/>
<dbReference type="PDB" id="2NAS">
    <property type="method" value="NMR"/>
    <property type="chains" value="A=1-110"/>
</dbReference>
<evidence type="ECO:0008006" key="11">
    <source>
        <dbReference type="Google" id="ProtNLM"/>
    </source>
</evidence>
<evidence type="ECO:0000256" key="2">
    <source>
        <dbReference type="SAM" id="MobiDB-lite"/>
    </source>
</evidence>
<reference evidence="5" key="5">
    <citation type="submission" date="2005-04" db="EMBL/GenBank/DDBJ databases">
        <title>Sequencing, closure, and annotation of Trypanosoma brucei chromosomes 2 through 8.</title>
        <authorList>
            <person name="Ghedin E."/>
            <person name="Blandin G."/>
            <person name="Bartholomeu D."/>
            <person name="Caler E."/>
            <person name="Haas B."/>
            <person name="Hannick L."/>
            <person name="Shallom J."/>
            <person name="Hou L."/>
            <person name="Djikeng A."/>
            <person name="Feldblyum T."/>
            <person name="Hostetler J."/>
            <person name="Johnson J."/>
            <person name="Jones K."/>
            <person name="Koo H.L."/>
            <person name="Larkin C."/>
            <person name="Pai G."/>
            <person name="Peterson J."/>
            <person name="Khalak H.G."/>
            <person name="Salzberg S."/>
            <person name="Simpson A.J."/>
            <person name="Tallon L."/>
            <person name="Van Aken S."/>
            <person name="Wanless D."/>
            <person name="White O."/>
            <person name="Wortman J."/>
            <person name="Fraser C.M."/>
            <person name="El-Sayed N.M.A."/>
        </authorList>
    </citation>
    <scope>NUCLEOTIDE SEQUENCE</scope>
    <source>
        <strain evidence="5">927/4 GUTat10.1</strain>
    </source>
</reference>
<protein>
    <recommendedName>
        <fullName evidence="11">PWWP domain-containing protein</fullName>
    </recommendedName>
</protein>